<keyword evidence="8 12" id="KW-1133">Transmembrane helix</keyword>
<dbReference type="GO" id="GO:0002865">
    <property type="term" value="P:negative regulation of acute inflammatory response to antigenic stimulus"/>
    <property type="evidence" value="ECO:0007669"/>
    <property type="project" value="Ensembl"/>
</dbReference>
<dbReference type="InterPro" id="IPR009703">
    <property type="entry name" value="Selenoprotein_S"/>
</dbReference>
<evidence type="ECO:0000256" key="8">
    <source>
        <dbReference type="ARBA" id="ARBA00022989"/>
    </source>
</evidence>
<feature type="transmembrane region" description="Helical" evidence="12">
    <location>
        <begin position="30"/>
        <end position="49"/>
    </location>
</feature>
<protein>
    <submittedName>
        <fullName evidence="13">Selenoprotein S</fullName>
    </submittedName>
</protein>
<reference evidence="13" key="1">
    <citation type="submission" date="2025-08" db="UniProtKB">
        <authorList>
            <consortium name="Ensembl"/>
        </authorList>
    </citation>
    <scope>IDENTIFICATION</scope>
</reference>
<evidence type="ECO:0000256" key="2">
    <source>
        <dbReference type="ARBA" id="ARBA00004496"/>
    </source>
</evidence>
<dbReference type="GO" id="GO:0005881">
    <property type="term" value="C:cytoplasmic microtubule"/>
    <property type="evidence" value="ECO:0007669"/>
    <property type="project" value="Ensembl"/>
</dbReference>
<dbReference type="GO" id="GO:0016209">
    <property type="term" value="F:antioxidant activity"/>
    <property type="evidence" value="ECO:0007669"/>
    <property type="project" value="Ensembl"/>
</dbReference>
<dbReference type="GO" id="GO:0051117">
    <property type="term" value="F:ATPase binding"/>
    <property type="evidence" value="ECO:0007669"/>
    <property type="project" value="Ensembl"/>
</dbReference>
<evidence type="ECO:0000256" key="3">
    <source>
        <dbReference type="ARBA" id="ARBA00011034"/>
    </source>
</evidence>
<dbReference type="PANTHER" id="PTHR28621:SF1">
    <property type="entry name" value="SELENOPROTEIN S"/>
    <property type="match status" value="1"/>
</dbReference>
<dbReference type="PANTHER" id="PTHR28621">
    <property type="entry name" value="SELENOPROTEIN S"/>
    <property type="match status" value="1"/>
</dbReference>
<feature type="coiled-coil region" evidence="10">
    <location>
        <begin position="69"/>
        <end position="111"/>
    </location>
</feature>
<keyword evidence="6" id="KW-0256">Endoplasmic reticulum</keyword>
<keyword evidence="10" id="KW-0175">Coiled coil</keyword>
<dbReference type="GO" id="GO:0045454">
    <property type="term" value="P:cell redox homeostasis"/>
    <property type="evidence" value="ECO:0007669"/>
    <property type="project" value="Ensembl"/>
</dbReference>
<evidence type="ECO:0000256" key="12">
    <source>
        <dbReference type="SAM" id="Phobius"/>
    </source>
</evidence>
<dbReference type="GO" id="GO:0034599">
    <property type="term" value="P:cellular response to oxidative stress"/>
    <property type="evidence" value="ECO:0007669"/>
    <property type="project" value="Ensembl"/>
</dbReference>
<evidence type="ECO:0000256" key="6">
    <source>
        <dbReference type="ARBA" id="ARBA00022824"/>
    </source>
</evidence>
<reference evidence="13" key="2">
    <citation type="submission" date="2025-09" db="UniProtKB">
        <authorList>
            <consortium name="Ensembl"/>
        </authorList>
    </citation>
    <scope>IDENTIFICATION</scope>
</reference>
<gene>
    <name evidence="13" type="primary">SELENOS</name>
</gene>
<keyword evidence="5 12" id="KW-0812">Transmembrane</keyword>
<evidence type="ECO:0000313" key="14">
    <source>
        <dbReference type="Proteomes" id="UP000694392"/>
    </source>
</evidence>
<comment type="subcellular location">
    <subcellularLocation>
        <location evidence="2">Cytoplasm</location>
    </subcellularLocation>
    <subcellularLocation>
        <location evidence="1">Endoplasmic reticulum membrane</location>
        <topology evidence="1">Single-pass membrane protein</topology>
    </subcellularLocation>
</comment>
<dbReference type="GO" id="GO:0009749">
    <property type="term" value="P:response to glucose"/>
    <property type="evidence" value="ECO:0007669"/>
    <property type="project" value="Ensembl"/>
</dbReference>
<evidence type="ECO:0000256" key="10">
    <source>
        <dbReference type="SAM" id="Coils"/>
    </source>
</evidence>
<dbReference type="Ensembl" id="ENSSPUT00000015087.1">
    <property type="protein sequence ID" value="ENSSPUP00000014145.1"/>
    <property type="gene ID" value="ENSSPUG00000010909.1"/>
</dbReference>
<name>A0A8D0H4T2_SPHPU</name>
<accession>A0A8D0H4T2</accession>
<dbReference type="GO" id="GO:0036513">
    <property type="term" value="C:Derlin-1 retrotranslocation complex"/>
    <property type="evidence" value="ECO:0007669"/>
    <property type="project" value="Ensembl"/>
</dbReference>
<organism evidence="13 14">
    <name type="scientific">Sphenodon punctatus</name>
    <name type="common">Tuatara</name>
    <name type="synonym">Hatteria punctata</name>
    <dbReference type="NCBI Taxonomy" id="8508"/>
    <lineage>
        <taxon>Eukaryota</taxon>
        <taxon>Metazoa</taxon>
        <taxon>Chordata</taxon>
        <taxon>Craniata</taxon>
        <taxon>Vertebrata</taxon>
        <taxon>Euteleostomi</taxon>
        <taxon>Lepidosauria</taxon>
        <taxon>Sphenodontia</taxon>
        <taxon>Sphenodontidae</taxon>
        <taxon>Sphenodon</taxon>
    </lineage>
</organism>
<feature type="region of interest" description="Disordered" evidence="11">
    <location>
        <begin position="114"/>
        <end position="181"/>
    </location>
</feature>
<dbReference type="Proteomes" id="UP000694392">
    <property type="component" value="Unplaced"/>
</dbReference>
<dbReference type="GO" id="GO:0034361">
    <property type="term" value="C:very-low-density lipoprotein particle"/>
    <property type="evidence" value="ECO:0007669"/>
    <property type="project" value="Ensembl"/>
</dbReference>
<dbReference type="GO" id="GO:2000110">
    <property type="term" value="P:negative regulation of macrophage apoptotic process"/>
    <property type="evidence" value="ECO:0007669"/>
    <property type="project" value="Ensembl"/>
</dbReference>
<dbReference type="Gene3D" id="6.10.250.2950">
    <property type="match status" value="1"/>
</dbReference>
<evidence type="ECO:0000313" key="13">
    <source>
        <dbReference type="Ensembl" id="ENSSPUP00000014145.1"/>
    </source>
</evidence>
<dbReference type="GO" id="GO:0032715">
    <property type="term" value="P:negative regulation of interleukin-6 production"/>
    <property type="evidence" value="ECO:0007669"/>
    <property type="project" value="Ensembl"/>
</dbReference>
<dbReference type="GO" id="GO:0030968">
    <property type="term" value="P:endoplasmic reticulum unfolded protein response"/>
    <property type="evidence" value="ECO:0007669"/>
    <property type="project" value="Ensembl"/>
</dbReference>
<dbReference type="OMA" id="KIAMWEN"/>
<dbReference type="GO" id="GO:0032720">
    <property type="term" value="P:negative regulation of tumor necrosis factor production"/>
    <property type="evidence" value="ECO:0007669"/>
    <property type="project" value="Ensembl"/>
</dbReference>
<dbReference type="GO" id="GO:0080164">
    <property type="term" value="P:regulation of nitric oxide metabolic process"/>
    <property type="evidence" value="ECO:0007669"/>
    <property type="project" value="Ensembl"/>
</dbReference>
<proteinExistence type="inferred from homology"/>
<evidence type="ECO:0000256" key="7">
    <source>
        <dbReference type="ARBA" id="ARBA00022933"/>
    </source>
</evidence>
<dbReference type="GO" id="GO:0006983">
    <property type="term" value="P:ER overload response"/>
    <property type="evidence" value="ECO:0007669"/>
    <property type="project" value="Ensembl"/>
</dbReference>
<feature type="compositionally biased region" description="Low complexity" evidence="11">
    <location>
        <begin position="133"/>
        <end position="144"/>
    </location>
</feature>
<dbReference type="GO" id="GO:0051775">
    <property type="term" value="P:response to redox state"/>
    <property type="evidence" value="ECO:0007669"/>
    <property type="project" value="Ensembl"/>
</dbReference>
<dbReference type="GO" id="GO:0034362">
    <property type="term" value="C:low-density lipoprotein particle"/>
    <property type="evidence" value="ECO:0007669"/>
    <property type="project" value="Ensembl"/>
</dbReference>
<evidence type="ECO:0000256" key="4">
    <source>
        <dbReference type="ARBA" id="ARBA00022490"/>
    </source>
</evidence>
<evidence type="ECO:0000256" key="5">
    <source>
        <dbReference type="ARBA" id="ARBA00022692"/>
    </source>
</evidence>
<dbReference type="GO" id="GO:0036502">
    <property type="term" value="C:Derlin-1-VIMP complex"/>
    <property type="evidence" value="ECO:0007669"/>
    <property type="project" value="Ensembl"/>
</dbReference>
<evidence type="ECO:0000256" key="11">
    <source>
        <dbReference type="SAM" id="MobiDB-lite"/>
    </source>
</evidence>
<keyword evidence="14" id="KW-1185">Reference proteome</keyword>
<dbReference type="AlphaFoldDB" id="A0A8D0H4T2"/>
<evidence type="ECO:0000256" key="9">
    <source>
        <dbReference type="ARBA" id="ARBA00023136"/>
    </source>
</evidence>
<dbReference type="GO" id="GO:1902236">
    <property type="term" value="P:negative regulation of endoplasmic reticulum stress-induced intrinsic apoptotic signaling pathway"/>
    <property type="evidence" value="ECO:0007669"/>
    <property type="project" value="Ensembl"/>
</dbReference>
<keyword evidence="4" id="KW-0963">Cytoplasm</keyword>
<evidence type="ECO:0000256" key="1">
    <source>
        <dbReference type="ARBA" id="ARBA00004389"/>
    </source>
</evidence>
<dbReference type="GO" id="GO:0071222">
    <property type="term" value="P:cellular response to lipopolysaccharide"/>
    <property type="evidence" value="ECO:0007669"/>
    <property type="project" value="Ensembl"/>
</dbReference>
<comment type="similarity">
    <text evidence="3">Belongs to the selenoprotein S family.</text>
</comment>
<keyword evidence="7" id="KW-0712">Selenocysteine</keyword>
<keyword evidence="9 12" id="KW-0472">Membrane</keyword>
<dbReference type="GO" id="GO:0030970">
    <property type="term" value="P:retrograde protein transport, ER to cytosol"/>
    <property type="evidence" value="ECO:0007669"/>
    <property type="project" value="Ensembl"/>
</dbReference>
<sequence length="181" mass="19994">MALGMATGPGGKPELEQDLLHTVCALLSDYGWYLLFGGIAVYLAVQKVTENMRALRRNRPEAAVEPDVVARQQEALMAARLKMQEALNAQAEKYKEKQKQLEEEKRRQKIAMWETMQEGKSYKRNLKQEQQESESGASTSSSVPKPNPSKKPLREGYNPLSGDGGGTCAWRPGRKGPSSGG</sequence>
<dbReference type="GO" id="GO:1990381">
    <property type="term" value="F:ubiquitin-specific protease binding"/>
    <property type="evidence" value="ECO:0007669"/>
    <property type="project" value="Ensembl"/>
</dbReference>
<dbReference type="GeneTree" id="ENSGT00390000015688"/>
<dbReference type="Pfam" id="PF06936">
    <property type="entry name" value="Selenoprotein_S"/>
    <property type="match status" value="1"/>
</dbReference>